<proteinExistence type="predicted"/>
<gene>
    <name evidence="1" type="ORF">BSQ33_02020</name>
</gene>
<evidence type="ECO:0008006" key="3">
    <source>
        <dbReference type="Google" id="ProtNLM"/>
    </source>
</evidence>
<accession>A0A1Z2SBU4</accession>
<name>A0A1Z2SBU4_VIBGA</name>
<dbReference type="AlphaFoldDB" id="A0A1Z2SBU4"/>
<dbReference type="Proteomes" id="UP000196708">
    <property type="component" value="Chromosome 1"/>
</dbReference>
<sequence>MKLDNEELYELLKRRRVSNLFHANTVATSITFIQEGGLLSRQDIEEQSLYQTPQTSDDIDKLFDVFGDIFLDTKDLHKHFSRQNHYGPVLFKLKLELLLDESLEIWVTKDNPIHWGRHSKPEENYFRSVKQLAKEWDNYDIQRKMFTVRKPAKPILFDYLDEIILDNPKVKINDDVSLRKESRKALKKATKRNSQLREILTWRECGHCFCQDNYLNQVQVPELIQKFLPTYHAEFEE</sequence>
<dbReference type="OrthoDB" id="9153376at2"/>
<dbReference type="RefSeq" id="WP_088133146.1">
    <property type="nucleotide sequence ID" value="NZ_CP018835.1"/>
</dbReference>
<evidence type="ECO:0000313" key="2">
    <source>
        <dbReference type="Proteomes" id="UP000196708"/>
    </source>
</evidence>
<evidence type="ECO:0000313" key="1">
    <source>
        <dbReference type="EMBL" id="ASA54629.1"/>
    </source>
</evidence>
<reference evidence="1 2" key="1">
    <citation type="submission" date="2016-12" db="EMBL/GenBank/DDBJ databases">
        <authorList>
            <person name="Song W.-J."/>
            <person name="Kurnit D.M."/>
        </authorList>
    </citation>
    <scope>NUCLEOTIDE SEQUENCE [LARGE SCALE GENOMIC DNA]</scope>
    <source>
        <strain evidence="1 2">ATCC 43942</strain>
    </source>
</reference>
<dbReference type="KEGG" id="vga:BSQ33_02020"/>
<protein>
    <recommendedName>
        <fullName evidence="3">DUF4433 domain-containing protein</fullName>
    </recommendedName>
</protein>
<organism evidence="1 2">
    <name type="scientific">Vibrio gazogenes</name>
    <dbReference type="NCBI Taxonomy" id="687"/>
    <lineage>
        <taxon>Bacteria</taxon>
        <taxon>Pseudomonadati</taxon>
        <taxon>Pseudomonadota</taxon>
        <taxon>Gammaproteobacteria</taxon>
        <taxon>Vibrionales</taxon>
        <taxon>Vibrionaceae</taxon>
        <taxon>Vibrio</taxon>
    </lineage>
</organism>
<dbReference type="EMBL" id="CP018835">
    <property type="protein sequence ID" value="ASA54629.1"/>
    <property type="molecule type" value="Genomic_DNA"/>
</dbReference>